<sequence length="217" mass="24969">MKSDAIINSLLNMKHINIQKHNIKVTLEKGRYKGVGYLIEFETSIQYRNNYKLQSPIIISYENEEPKEIITQIKDKVLKIVEEQIKTDDLFIEAIDDINKETALRKLKPYINEEYYSVFKSSIDKGVPVVLPSELLDRCTGKTSTMAYLAIEYDLPLIVSNTVMVRVLLNDYPTIKVTSKKREGYKDSIVLIDEPDSEILNLYLGMPECDIIGITKK</sequence>
<organism evidence="1 2">
    <name type="scientific">Staphylococcus phage P108</name>
    <dbReference type="NCBI Taxonomy" id="1526408"/>
    <lineage>
        <taxon>Viruses</taxon>
        <taxon>Duplodnaviria</taxon>
        <taxon>Heunggongvirae</taxon>
        <taxon>Uroviricota</taxon>
        <taxon>Caudoviricetes</taxon>
        <taxon>Herelleviridae</taxon>
        <taxon>Twortvirinae</taxon>
        <taxon>Kayvirus</taxon>
        <taxon>Kayvirus P108</taxon>
    </lineage>
</organism>
<dbReference type="GeneID" id="22110142"/>
<dbReference type="Proteomes" id="UP000202284">
    <property type="component" value="Segment"/>
</dbReference>
<dbReference type="KEGG" id="vg:22110142"/>
<evidence type="ECO:0000313" key="2">
    <source>
        <dbReference type="Proteomes" id="UP000202284"/>
    </source>
</evidence>
<proteinExistence type="predicted"/>
<keyword evidence="2" id="KW-1185">Reference proteome</keyword>
<protein>
    <recommendedName>
        <fullName evidence="3">Virion component</fullName>
    </recommendedName>
</protein>
<dbReference type="RefSeq" id="YP_009099433.1">
    <property type="nucleotide sequence ID" value="NC_025426.1"/>
</dbReference>
<evidence type="ECO:0008006" key="3">
    <source>
        <dbReference type="Google" id="ProtNLM"/>
    </source>
</evidence>
<name>A0A076YPM2_9CAUD</name>
<evidence type="ECO:0000313" key="1">
    <source>
        <dbReference type="EMBL" id="AIK69543.1"/>
    </source>
</evidence>
<dbReference type="OrthoDB" id="20006at10239"/>
<gene>
    <name evidence="1" type="ORF">P108_0096</name>
</gene>
<accession>A0A076YPM2</accession>
<dbReference type="EMBL" id="KM216423">
    <property type="protein sequence ID" value="AIK69543.1"/>
    <property type="molecule type" value="Genomic_DNA"/>
</dbReference>
<reference evidence="1 2" key="1">
    <citation type="submission" date="2014-07" db="EMBL/GenBank/DDBJ databases">
        <authorList>
            <person name="Yuan W."/>
            <person name="Rao X."/>
        </authorList>
    </citation>
    <scope>NUCLEOTIDE SEQUENCE [LARGE SCALE GENOMIC DNA]</scope>
</reference>